<dbReference type="Pfam" id="PF13306">
    <property type="entry name" value="LRR_5"/>
    <property type="match status" value="2"/>
</dbReference>
<sequence length="1473" mass="164540">MKKTLQVILLVLLACLGSINEVRSELLDPELKMQHPEIKYLNFGFDYDLTLQGVKAEISCEDGVLRWIFTIPDLIQTKSLASLSFTCEGDNIPISVNKLYRKQQGDVYKYDIQLVYDGIDLGLKDIKGVSKIVIKQESNDTYRSATSEFQINFDQTHKFAVQIVPWNAQEGSVHCYDVNNKYYMLQGSIGYFLDSNYGEGSQFKFTFSSKQGFHIKDVKVNGISQGSINYYVTEYSQQKNFLIEVIWEKDSDDPYIEVLYKEERGTIMVNDVEVKNGQKVSIEKGCSVSVRVVPKDGSCRGWVKLTPQREISTMTMAGSRTDPVIYKFDDFVENMTFDYLFYQLYDANIKVSDGGAYDSHNWVKIDGNWVYPDPSDLQTVILRRMTGIEMEFSNQEGYYLKRVLIDGADKITEISENKLVLSDPPSDIKVEYAKTLSVSVSYNEGGAVMVNDKSVTSGNSVAVDASTDVKVMITPNNGYHIKQVKLGTTDVTDLVRDNLLTISSISENSNVTVIFEKDAPVIYSVKVTCSNGGSVKVNGQSVTSGNSISVNALSDVKVTIIPDKGYHLKSMKLGSTDVTNQIQDNVFTISAVSANEEITVTFEKDLYAVKVTYSAGGTVRLNDRSVTSGSPISVDALTDVKISIIPNAGYHLKQVKIGAVDDVTDQVNNNVLTIPAILENKEVTVVFEKNAATSFTFRVNASEGGKVKVDGKTVENGSSVTVPVTGTKLEFLPDNKYRVAKVLLGSKDITDEIVDNVYNVTSVSSNMSLSVTFEKIPTYKLNINMTGGTGSIKIGDKTVTQSDLISNLQEGTMLSLNFLPDNYYEVKRVILGGSDISSQIRNGYYEIQSIESDLTLSVEYQRKSYTLTLSTIQGIEKIYVNQKEYKDVTQIELLSGEATISVYSNELYYIGQVLLSGKVIYDDNNNATSAHTGNLKIDMNGNKDLTVVLTLREKRQLSVKVTKAGTLNSLLSENDKLLVTHLIVEGDIDQRDFEVMNQMGSLLELDLKNTTVVKYGIHSANTIPDKAFNCNQKIQSMYLPKSIEAIGNQSFYGSVISTFPSLNIEIYEYKYLKKIGEEAFKNCSHLINGPRLMSVELIEKGAFENCSNMYGVGILQKVKEIKNSAFKNCVKCSIQFTSGSNIACLEKVGDYAFENMKAVYFDDVENLSYIGYQALKGCQNTSFNFSDCLSLTELPSFENCSNMQSIVFPPKVKRVYSNSFIGCSSLQSVHMAGDISIIEEYAFKDCPAIDYVYLSSEEVPQVSLNSFCNSVYQSARLFVPVNRLQFYKEDAVWGKFKNIRTHGIVTNYVIEILLSEGGTVGTRQDEEDWVYCYYGYMKRTESSRIYFHVRPERGFIIESVILNDADITNTLDENNQFVLPYLMENVYLSVKFKKESDPTSIDQLPNTTKRVYRSAPRRLALSGFEAGVPVYVYDGNGRLVVLKTIRDSVEVVDVPSDGLYFVRIGKESFKVIL</sequence>
<organism evidence="2 3">
    <name type="scientific">Parabacteroides johnsonii DSM 18315</name>
    <dbReference type="NCBI Taxonomy" id="537006"/>
    <lineage>
        <taxon>Bacteria</taxon>
        <taxon>Pseudomonadati</taxon>
        <taxon>Bacteroidota</taxon>
        <taxon>Bacteroidia</taxon>
        <taxon>Bacteroidales</taxon>
        <taxon>Tannerellaceae</taxon>
        <taxon>Parabacteroides</taxon>
    </lineage>
</organism>
<dbReference type="InterPro" id="IPR053139">
    <property type="entry name" value="Surface_bspA-like"/>
</dbReference>
<evidence type="ECO:0000313" key="2">
    <source>
        <dbReference type="EMBL" id="EEC95973.1"/>
    </source>
</evidence>
<dbReference type="STRING" id="537006.PRABACTJOHN_02636"/>
<dbReference type="SUPFAM" id="SSF52058">
    <property type="entry name" value="L domain-like"/>
    <property type="match status" value="1"/>
</dbReference>
<protein>
    <recommendedName>
        <fullName evidence="1">Bacterial repeat domain-containing protein</fullName>
    </recommendedName>
</protein>
<feature type="domain" description="Bacterial repeat" evidence="1">
    <location>
        <begin position="607"/>
        <end position="690"/>
    </location>
</feature>
<dbReference type="RefSeq" id="WP_008150232.1">
    <property type="nucleotide sequence ID" value="NZ_CP102285.1"/>
</dbReference>
<comment type="caution">
    <text evidence="2">The sequence shown here is derived from an EMBL/GenBank/DDBJ whole genome shotgun (WGS) entry which is preliminary data.</text>
</comment>
<dbReference type="InterPro" id="IPR032675">
    <property type="entry name" value="LRR_dom_sf"/>
</dbReference>
<dbReference type="GeneID" id="93408328"/>
<feature type="domain" description="Bacterial repeat" evidence="1">
    <location>
        <begin position="523"/>
        <end position="604"/>
    </location>
</feature>
<reference evidence="2 3" key="2">
    <citation type="submission" date="2008-10" db="EMBL/GenBank/DDBJ databases">
        <authorList>
            <person name="Fulton L."/>
            <person name="Clifton S."/>
            <person name="Fulton B."/>
            <person name="Xu J."/>
            <person name="Minx P."/>
            <person name="Pepin K.H."/>
            <person name="Johnson M."/>
            <person name="Bhonagiri V."/>
            <person name="Nash W.E."/>
            <person name="Mardis E.R."/>
            <person name="Wilson R.K."/>
        </authorList>
    </citation>
    <scope>NUCLEOTIDE SEQUENCE [LARGE SCALE GENOMIC DNA]</scope>
    <source>
        <strain evidence="2 3">DSM 18315</strain>
    </source>
</reference>
<dbReference type="PANTHER" id="PTHR45661:SF3">
    <property type="entry name" value="IG-LIKE DOMAIN-CONTAINING PROTEIN"/>
    <property type="match status" value="1"/>
</dbReference>
<dbReference type="Pfam" id="PF18998">
    <property type="entry name" value="Flg_new_2"/>
    <property type="match status" value="2"/>
</dbReference>
<dbReference type="InterPro" id="IPR026906">
    <property type="entry name" value="LRR_5"/>
</dbReference>
<dbReference type="PROSITE" id="PS51257">
    <property type="entry name" value="PROKAR_LIPOPROTEIN"/>
    <property type="match status" value="1"/>
</dbReference>
<dbReference type="Gene3D" id="3.80.10.10">
    <property type="entry name" value="Ribonuclease Inhibitor"/>
    <property type="match status" value="2"/>
</dbReference>
<gene>
    <name evidence="2" type="ORF">PRABACTJOHN_02636</name>
</gene>
<dbReference type="InterPro" id="IPR044060">
    <property type="entry name" value="Bacterial_rp_domain"/>
</dbReference>
<proteinExistence type="predicted"/>
<name>B7BC69_9BACT</name>
<reference evidence="2 3" key="1">
    <citation type="submission" date="2008-10" db="EMBL/GenBank/DDBJ databases">
        <title>Draft genome sequence of Parabacteroides johnsonii (DSM 18315).</title>
        <authorList>
            <person name="Sudarsanam P."/>
            <person name="Ley R."/>
            <person name="Guruge J."/>
            <person name="Turnbaugh P.J."/>
            <person name="Mahowald M."/>
            <person name="Liep D."/>
            <person name="Gordon J."/>
        </authorList>
    </citation>
    <scope>NUCLEOTIDE SEQUENCE [LARGE SCALE GENOMIC DNA]</scope>
    <source>
        <strain evidence="2 3">DSM 18315</strain>
    </source>
</reference>
<evidence type="ECO:0000313" key="3">
    <source>
        <dbReference type="Proteomes" id="UP000005510"/>
    </source>
</evidence>
<dbReference type="PANTHER" id="PTHR45661">
    <property type="entry name" value="SURFACE ANTIGEN"/>
    <property type="match status" value="1"/>
</dbReference>
<dbReference type="Proteomes" id="UP000005510">
    <property type="component" value="Unassembled WGS sequence"/>
</dbReference>
<dbReference type="HOGENOM" id="CLU_250080_0_0_10"/>
<accession>B7BC69</accession>
<dbReference type="EMBL" id="ABYH01000288">
    <property type="protein sequence ID" value="EEC95973.1"/>
    <property type="molecule type" value="Genomic_DNA"/>
</dbReference>
<evidence type="ECO:0000259" key="1">
    <source>
        <dbReference type="Pfam" id="PF18998"/>
    </source>
</evidence>